<evidence type="ECO:0000259" key="1">
    <source>
        <dbReference type="Pfam" id="PF13443"/>
    </source>
</evidence>
<organism evidence="2 3">
    <name type="scientific">Pedobacter soli</name>
    <dbReference type="NCBI Taxonomy" id="390242"/>
    <lineage>
        <taxon>Bacteria</taxon>
        <taxon>Pseudomonadati</taxon>
        <taxon>Bacteroidota</taxon>
        <taxon>Sphingobacteriia</taxon>
        <taxon>Sphingobacteriales</taxon>
        <taxon>Sphingobacteriaceae</taxon>
        <taxon>Pedobacter</taxon>
    </lineage>
</organism>
<evidence type="ECO:0000313" key="3">
    <source>
        <dbReference type="Proteomes" id="UP000199455"/>
    </source>
</evidence>
<dbReference type="Pfam" id="PF13443">
    <property type="entry name" value="HTH_26"/>
    <property type="match status" value="1"/>
</dbReference>
<dbReference type="RefSeq" id="WP_090768938.1">
    <property type="nucleotide sequence ID" value="NZ_FMZH01000005.1"/>
</dbReference>
<evidence type="ECO:0000313" key="2">
    <source>
        <dbReference type="EMBL" id="SDD29883.1"/>
    </source>
</evidence>
<keyword evidence="2" id="KW-0238">DNA-binding</keyword>
<sequence>MLFLNVIPIFRARGIERPHTYLIKAGFTPHSAHYILHGKTRSVRLDHIEKLCKLLICEPTDLFVWYPGKNEILVDNHPLKKLIRREEEANIHNLIADVPFKDIAKIAAAIKEQKDDQETKKEA</sequence>
<dbReference type="AlphaFoldDB" id="A0A1G6TLD3"/>
<reference evidence="3" key="1">
    <citation type="submission" date="2016-10" db="EMBL/GenBank/DDBJ databases">
        <authorList>
            <person name="Varghese N."/>
            <person name="Submissions S."/>
        </authorList>
    </citation>
    <scope>NUCLEOTIDE SEQUENCE [LARGE SCALE GENOMIC DNA]</scope>
    <source>
        <strain evidence="3">DSM 18609</strain>
    </source>
</reference>
<keyword evidence="3" id="KW-1185">Reference proteome</keyword>
<dbReference type="EMBL" id="FMZH01000005">
    <property type="protein sequence ID" value="SDD29883.1"/>
    <property type="molecule type" value="Genomic_DNA"/>
</dbReference>
<dbReference type="Proteomes" id="UP000199455">
    <property type="component" value="Unassembled WGS sequence"/>
</dbReference>
<proteinExistence type="predicted"/>
<feature type="domain" description="HTH cro/C1-type" evidence="1">
    <location>
        <begin position="25"/>
        <end position="67"/>
    </location>
</feature>
<accession>A0A1G6TLD3</accession>
<dbReference type="GO" id="GO:0003677">
    <property type="term" value="F:DNA binding"/>
    <property type="evidence" value="ECO:0007669"/>
    <property type="project" value="UniProtKB-KW"/>
</dbReference>
<gene>
    <name evidence="2" type="ORF">SAMN04488024_10555</name>
</gene>
<name>A0A1G6TLD3_9SPHI</name>
<protein>
    <submittedName>
        <fullName evidence="2">Cro/C1-type HTH DNA-binding domain-containing protein</fullName>
    </submittedName>
</protein>
<dbReference type="InterPro" id="IPR001387">
    <property type="entry name" value="Cro/C1-type_HTH"/>
</dbReference>